<evidence type="ECO:0000313" key="1">
    <source>
        <dbReference type="EMBL" id="VFU26432.1"/>
    </source>
</evidence>
<protein>
    <submittedName>
        <fullName evidence="1">Uncharacterized protein</fullName>
    </submittedName>
</protein>
<gene>
    <name evidence="1" type="ORF">SVIM_LOCUS70180</name>
</gene>
<proteinExistence type="predicted"/>
<reference evidence="1" key="1">
    <citation type="submission" date="2019-03" db="EMBL/GenBank/DDBJ databases">
        <authorList>
            <person name="Mank J."/>
            <person name="Almeida P."/>
        </authorList>
    </citation>
    <scope>NUCLEOTIDE SEQUENCE</scope>
    <source>
        <strain evidence="1">78183</strain>
    </source>
</reference>
<sequence>MEIVGATTKQMKRNDHVSLDIDRLTESEQEESKTLHVFSDKCLIYRIPKRLRDSMEYMEIVEATTEQMKRNDHVLLDIDRLTESEQEELKKLACLL</sequence>
<dbReference type="EMBL" id="CAADRP010000309">
    <property type="protein sequence ID" value="VFU26432.1"/>
    <property type="molecule type" value="Genomic_DNA"/>
</dbReference>
<organism evidence="1">
    <name type="scientific">Salix viminalis</name>
    <name type="common">Common osier</name>
    <name type="synonym">Basket willow</name>
    <dbReference type="NCBI Taxonomy" id="40686"/>
    <lineage>
        <taxon>Eukaryota</taxon>
        <taxon>Viridiplantae</taxon>
        <taxon>Streptophyta</taxon>
        <taxon>Embryophyta</taxon>
        <taxon>Tracheophyta</taxon>
        <taxon>Spermatophyta</taxon>
        <taxon>Magnoliopsida</taxon>
        <taxon>eudicotyledons</taxon>
        <taxon>Gunneridae</taxon>
        <taxon>Pentapetalae</taxon>
        <taxon>rosids</taxon>
        <taxon>fabids</taxon>
        <taxon>Malpighiales</taxon>
        <taxon>Salicaceae</taxon>
        <taxon>Saliceae</taxon>
        <taxon>Salix</taxon>
    </lineage>
</organism>
<accession>A0A6N2KFF3</accession>
<dbReference type="AlphaFoldDB" id="A0A6N2KFF3"/>
<name>A0A6N2KFF3_SALVM</name>